<dbReference type="Gene3D" id="3.40.50.12170">
    <property type="entry name" value="Uncharacterised protein PF07075, DUF1343"/>
    <property type="match status" value="1"/>
</dbReference>
<dbReference type="Pfam" id="PF20732">
    <property type="entry name" value="NamZ_C"/>
    <property type="match status" value="1"/>
</dbReference>
<dbReference type="PIRSF" id="PIRSF016719">
    <property type="entry name" value="UCP016719"/>
    <property type="match status" value="1"/>
</dbReference>
<dbReference type="PANTHER" id="PTHR42915">
    <property type="entry name" value="HYPOTHETICAL 460 KDA PROTEIN IN FEUA-SIGW INTERGENIC REGION [PRECURSOR]"/>
    <property type="match status" value="1"/>
</dbReference>
<keyword evidence="1" id="KW-0732">Signal</keyword>
<name>A0A495XB64_9PSEU</name>
<comment type="caution">
    <text evidence="4">The sequence shown here is derived from an EMBL/GenBank/DDBJ whole genome shotgun (WGS) entry which is preliminary data.</text>
</comment>
<evidence type="ECO:0000259" key="3">
    <source>
        <dbReference type="Pfam" id="PF20732"/>
    </source>
</evidence>
<evidence type="ECO:0000256" key="1">
    <source>
        <dbReference type="SAM" id="SignalP"/>
    </source>
</evidence>
<dbReference type="AlphaFoldDB" id="A0A495XB64"/>
<dbReference type="RefSeq" id="WP_121223587.1">
    <property type="nucleotide sequence ID" value="NZ_JBIUBA010000001.1"/>
</dbReference>
<feature type="domain" description="Peptidoglycan beta-N-acetylmuramidase NamZ C-terminal" evidence="3">
    <location>
        <begin position="259"/>
        <end position="410"/>
    </location>
</feature>
<proteinExistence type="predicted"/>
<organism evidence="4 5">
    <name type="scientific">Saccharothrix variisporea</name>
    <dbReference type="NCBI Taxonomy" id="543527"/>
    <lineage>
        <taxon>Bacteria</taxon>
        <taxon>Bacillati</taxon>
        <taxon>Actinomycetota</taxon>
        <taxon>Actinomycetes</taxon>
        <taxon>Pseudonocardiales</taxon>
        <taxon>Pseudonocardiaceae</taxon>
        <taxon>Saccharothrix</taxon>
    </lineage>
</organism>
<feature type="domain" description="Peptidoglycan beta-N-acetylmuramidase NamZ N-terminal" evidence="2">
    <location>
        <begin position="52"/>
        <end position="255"/>
    </location>
</feature>
<dbReference type="OrthoDB" id="9801061at2"/>
<evidence type="ECO:0000313" key="5">
    <source>
        <dbReference type="Proteomes" id="UP000272729"/>
    </source>
</evidence>
<dbReference type="PANTHER" id="PTHR42915:SF1">
    <property type="entry name" value="PEPTIDOGLYCAN BETA-N-ACETYLMURAMIDASE NAMZ"/>
    <property type="match status" value="1"/>
</dbReference>
<accession>A0A495XB64</accession>
<dbReference type="Gene3D" id="3.90.1150.140">
    <property type="match status" value="1"/>
</dbReference>
<keyword evidence="5" id="KW-1185">Reference proteome</keyword>
<evidence type="ECO:0000259" key="2">
    <source>
        <dbReference type="Pfam" id="PF07075"/>
    </source>
</evidence>
<protein>
    <submittedName>
        <fullName evidence="4">Uncharacterized protein YbbC (DUF1343 family)</fullName>
    </submittedName>
</protein>
<dbReference type="InterPro" id="IPR048502">
    <property type="entry name" value="NamZ_N"/>
</dbReference>
<dbReference type="Proteomes" id="UP000272729">
    <property type="component" value="Unassembled WGS sequence"/>
</dbReference>
<reference evidence="4 5" key="1">
    <citation type="submission" date="2018-10" db="EMBL/GenBank/DDBJ databases">
        <title>Sequencing the genomes of 1000 actinobacteria strains.</title>
        <authorList>
            <person name="Klenk H.-P."/>
        </authorList>
    </citation>
    <scope>NUCLEOTIDE SEQUENCE [LARGE SCALE GENOMIC DNA]</scope>
    <source>
        <strain evidence="4 5">DSM 43911</strain>
    </source>
</reference>
<sequence>MRAVRRRQLLIGGALAVPVLATAAPAVADRKLATGAELAAEDGWRVLAGRKVGVVTNPTGVLRDQTHVVDSMVAAGQTPVAAFGPEHGFRGTAQAGGSEGDFLDPRTGVPVYDAYGVNATKLAGMFAKAGVDTVVFDIADVGARFYTYIWTMYTAMQAAAATGAEFLVLDRPNPVGGWARGPQLDPAYATGVGKKPIVQQHGMTVGELAAFFNGEFLPSDGGQVSLRTAWVKGWKRDLLDTGLPWVPPSPNMPTRDTALVYPGTCLFEGTVLSEGRGTTRPFETVGAPGIDWRWAEDLNALGLPGVRFRESHFTPTFNKFVGKACGGVALHVTSPGEFDAIRAAVAMIVTAKTRYPDVFAWRPDNWIDKLTGSDRLRRMVDAGAGTDEVVGAWSAELADFTRLRRPYLHYR</sequence>
<dbReference type="InterPro" id="IPR008302">
    <property type="entry name" value="NamZ"/>
</dbReference>
<dbReference type="EMBL" id="RBXR01000001">
    <property type="protein sequence ID" value="RKT71237.1"/>
    <property type="molecule type" value="Genomic_DNA"/>
</dbReference>
<dbReference type="InterPro" id="IPR048503">
    <property type="entry name" value="NamZ_C"/>
</dbReference>
<feature type="signal peptide" evidence="1">
    <location>
        <begin position="1"/>
        <end position="28"/>
    </location>
</feature>
<dbReference type="InterPro" id="IPR006311">
    <property type="entry name" value="TAT_signal"/>
</dbReference>
<evidence type="ECO:0000313" key="4">
    <source>
        <dbReference type="EMBL" id="RKT71237.1"/>
    </source>
</evidence>
<gene>
    <name evidence="4" type="ORF">DFJ66_4519</name>
</gene>
<dbReference type="PROSITE" id="PS51318">
    <property type="entry name" value="TAT"/>
    <property type="match status" value="1"/>
</dbReference>
<feature type="chain" id="PRO_5038710792" evidence="1">
    <location>
        <begin position="29"/>
        <end position="411"/>
    </location>
</feature>
<dbReference type="Pfam" id="PF07075">
    <property type="entry name" value="NamZ_N"/>
    <property type="match status" value="1"/>
</dbReference>
<dbReference type="GO" id="GO:0033922">
    <property type="term" value="F:peptidoglycan beta-N-acetylmuramidase activity"/>
    <property type="evidence" value="ECO:0007669"/>
    <property type="project" value="InterPro"/>
</dbReference>